<name>A0A183I6R8_9BILA</name>
<proteinExistence type="predicted"/>
<dbReference type="EMBL" id="UZAJ01042127">
    <property type="protein sequence ID" value="VDP21852.1"/>
    <property type="molecule type" value="Genomic_DNA"/>
</dbReference>
<gene>
    <name evidence="1" type="ORF">OFLC_LOCUS15430</name>
</gene>
<keyword evidence="2" id="KW-1185">Reference proteome</keyword>
<evidence type="ECO:0000313" key="2">
    <source>
        <dbReference type="Proteomes" id="UP000267606"/>
    </source>
</evidence>
<evidence type="ECO:0000313" key="3">
    <source>
        <dbReference type="WBParaSite" id="OFLC_0001544101-mRNA-1"/>
    </source>
</evidence>
<sequence length="76" mass="9254">MMEVFVFARVNYVLFFRLHSGEGRQKVNNRSEALPSQVKEFRWLRVEEVLLQPEQIQKYIRNQPERITKRRSEYGP</sequence>
<dbReference type="Proteomes" id="UP000267606">
    <property type="component" value="Unassembled WGS sequence"/>
</dbReference>
<reference evidence="1 2" key="2">
    <citation type="submission" date="2018-11" db="EMBL/GenBank/DDBJ databases">
        <authorList>
            <consortium name="Pathogen Informatics"/>
        </authorList>
    </citation>
    <scope>NUCLEOTIDE SEQUENCE [LARGE SCALE GENOMIC DNA]</scope>
</reference>
<reference evidence="3" key="1">
    <citation type="submission" date="2016-06" db="UniProtKB">
        <authorList>
            <consortium name="WormBaseParasite"/>
        </authorList>
    </citation>
    <scope>IDENTIFICATION</scope>
</reference>
<evidence type="ECO:0000313" key="1">
    <source>
        <dbReference type="EMBL" id="VDP21852.1"/>
    </source>
</evidence>
<dbReference type="AlphaFoldDB" id="A0A183I6R8"/>
<protein>
    <submittedName>
        <fullName evidence="3">Nudix hydrolase domain-containing protein</fullName>
    </submittedName>
</protein>
<dbReference type="WBParaSite" id="OFLC_0001544101-mRNA-1">
    <property type="protein sequence ID" value="OFLC_0001544101-mRNA-1"/>
    <property type="gene ID" value="OFLC_0001544101"/>
</dbReference>
<accession>A0A183I6R8</accession>
<organism evidence="3">
    <name type="scientific">Onchocerca flexuosa</name>
    <dbReference type="NCBI Taxonomy" id="387005"/>
    <lineage>
        <taxon>Eukaryota</taxon>
        <taxon>Metazoa</taxon>
        <taxon>Ecdysozoa</taxon>
        <taxon>Nematoda</taxon>
        <taxon>Chromadorea</taxon>
        <taxon>Rhabditida</taxon>
        <taxon>Spirurina</taxon>
        <taxon>Spiruromorpha</taxon>
        <taxon>Filarioidea</taxon>
        <taxon>Onchocercidae</taxon>
        <taxon>Onchocerca</taxon>
    </lineage>
</organism>